<dbReference type="Proteomes" id="UP001219518">
    <property type="component" value="Unassembled WGS sequence"/>
</dbReference>
<reference evidence="3" key="1">
    <citation type="submission" date="2021-07" db="EMBL/GenBank/DDBJ databases">
        <authorList>
            <person name="Catto M.A."/>
            <person name="Jacobson A."/>
            <person name="Kennedy G."/>
            <person name="Labadie P."/>
            <person name="Hunt B.G."/>
            <person name="Srinivasan R."/>
        </authorList>
    </citation>
    <scope>NUCLEOTIDE SEQUENCE</scope>
    <source>
        <strain evidence="3">PL_HMW_Pooled</strain>
        <tissue evidence="3">Head</tissue>
    </source>
</reference>
<reference evidence="3" key="2">
    <citation type="journal article" date="2023" name="BMC Genomics">
        <title>Pest status, molecular evolution, and epigenetic factors derived from the genome assembly of Frankliniella fusca, a thysanopteran phytovirus vector.</title>
        <authorList>
            <person name="Catto M.A."/>
            <person name="Labadie P.E."/>
            <person name="Jacobson A.L."/>
            <person name="Kennedy G.G."/>
            <person name="Srinivasan R."/>
            <person name="Hunt B.G."/>
        </authorList>
    </citation>
    <scope>NUCLEOTIDE SEQUENCE</scope>
    <source>
        <strain evidence="3">PL_HMW_Pooled</strain>
    </source>
</reference>
<dbReference type="EMBL" id="JAHWGI010000383">
    <property type="protein sequence ID" value="KAK3914603.1"/>
    <property type="molecule type" value="Genomic_DNA"/>
</dbReference>
<evidence type="ECO:0000313" key="3">
    <source>
        <dbReference type="EMBL" id="KAK3914603.1"/>
    </source>
</evidence>
<dbReference type="AlphaFoldDB" id="A0AAE1H4T3"/>
<protein>
    <submittedName>
        <fullName evidence="3">Transcription termination factor 4, mitochondrial</fullName>
    </submittedName>
</protein>
<accession>A0AAE1H4T3</accession>
<keyword evidence="2" id="KW-0809">Transit peptide</keyword>
<evidence type="ECO:0000256" key="1">
    <source>
        <dbReference type="ARBA" id="ARBA00007692"/>
    </source>
</evidence>
<organism evidence="3 4">
    <name type="scientific">Frankliniella fusca</name>
    <dbReference type="NCBI Taxonomy" id="407009"/>
    <lineage>
        <taxon>Eukaryota</taxon>
        <taxon>Metazoa</taxon>
        <taxon>Ecdysozoa</taxon>
        <taxon>Arthropoda</taxon>
        <taxon>Hexapoda</taxon>
        <taxon>Insecta</taxon>
        <taxon>Pterygota</taxon>
        <taxon>Neoptera</taxon>
        <taxon>Paraneoptera</taxon>
        <taxon>Thysanoptera</taxon>
        <taxon>Terebrantia</taxon>
        <taxon>Thripoidea</taxon>
        <taxon>Thripidae</taxon>
        <taxon>Frankliniella</taxon>
    </lineage>
</organism>
<name>A0AAE1H4T3_9NEOP</name>
<evidence type="ECO:0000313" key="4">
    <source>
        <dbReference type="Proteomes" id="UP001219518"/>
    </source>
</evidence>
<comment type="similarity">
    <text evidence="1">Belongs to the mTERF family.</text>
</comment>
<proteinExistence type="inferred from homology"/>
<dbReference type="InterPro" id="IPR003690">
    <property type="entry name" value="MTERF"/>
</dbReference>
<dbReference type="InterPro" id="IPR038538">
    <property type="entry name" value="MTERF_sf"/>
</dbReference>
<keyword evidence="4" id="KW-1185">Reference proteome</keyword>
<evidence type="ECO:0000256" key="2">
    <source>
        <dbReference type="ARBA" id="ARBA00022946"/>
    </source>
</evidence>
<dbReference type="Gene3D" id="1.25.70.10">
    <property type="entry name" value="Transcription termination factor 3, mitochondrial"/>
    <property type="match status" value="1"/>
</dbReference>
<gene>
    <name evidence="3" type="ORF">KUF71_005399</name>
</gene>
<sequence length="318" mass="36058">MSMLIRDITFSTMNTLMKSSSLRSAFKLCRQNLGISTVADRVNSMQIVNRSTTVSPCSNFNETANSITQNLIKSYGIKNENILQKVVDLPILSNSDPSEWRKVMEIFTFRGSSAIVSVQTIVKYPALLKLSSSRINRAWDDWVDCFQETEIVREMIEKQPIFLSISSTADIRSRYEQLKHIVLSKKAVAQILITCPQIMFQSLTELHNVSDYLSEVMIVRNAAEYSKSTVLGCSLQEVMVRHEFLDKCGKYKPPNLKISESIPTGNATLSEIYDTTEEEFACKVAGVTLEEFVVFQSMFAKEWESRKTNSDETDSDDE</sequence>
<comment type="caution">
    <text evidence="3">The sequence shown here is derived from an EMBL/GenBank/DDBJ whole genome shotgun (WGS) entry which is preliminary data.</text>
</comment>
<dbReference type="Pfam" id="PF02536">
    <property type="entry name" value="mTERF"/>
    <property type="match status" value="1"/>
</dbReference>
<dbReference type="GO" id="GO:0003676">
    <property type="term" value="F:nucleic acid binding"/>
    <property type="evidence" value="ECO:0007669"/>
    <property type="project" value="InterPro"/>
</dbReference>